<dbReference type="HOGENOM" id="CLU_989897_0_0_10"/>
<organism evidence="1 2">
    <name type="scientific">Pedobacter heparinus (strain ATCC 13125 / DSM 2366 / CIP 104194 / JCM 7457 / NBRC 12017 / NCIMB 9290 / NRRL B-14731 / HIM 762-3)</name>
    <dbReference type="NCBI Taxonomy" id="485917"/>
    <lineage>
        <taxon>Bacteria</taxon>
        <taxon>Pseudomonadati</taxon>
        <taxon>Bacteroidota</taxon>
        <taxon>Sphingobacteriia</taxon>
        <taxon>Sphingobacteriales</taxon>
        <taxon>Sphingobacteriaceae</taxon>
        <taxon>Pedobacter</taxon>
    </lineage>
</organism>
<keyword evidence="2" id="KW-1185">Reference proteome</keyword>
<dbReference type="OrthoDB" id="747601at2"/>
<dbReference type="KEGG" id="phe:Phep_3351"/>
<reference evidence="1 2" key="1">
    <citation type="journal article" date="2009" name="Stand. Genomic Sci.">
        <title>Complete genome sequence of Pedobacter heparinus type strain (HIM 762-3).</title>
        <authorList>
            <person name="Han C."/>
            <person name="Spring S."/>
            <person name="Lapidus A."/>
            <person name="Del Rio T.G."/>
            <person name="Tice H."/>
            <person name="Copeland A."/>
            <person name="Cheng J.F."/>
            <person name="Lucas S."/>
            <person name="Chen F."/>
            <person name="Nolan M."/>
            <person name="Bruce D."/>
            <person name="Goodwin L."/>
            <person name="Pitluck S."/>
            <person name="Ivanova N."/>
            <person name="Mavromatis K."/>
            <person name="Mikhailova N."/>
            <person name="Pati A."/>
            <person name="Chen A."/>
            <person name="Palaniappan K."/>
            <person name="Land M."/>
            <person name="Hauser L."/>
            <person name="Chang Y.J."/>
            <person name="Jeffries C.C."/>
            <person name="Saunders E."/>
            <person name="Chertkov O."/>
            <person name="Brettin T."/>
            <person name="Goker M."/>
            <person name="Rohde M."/>
            <person name="Bristow J."/>
            <person name="Eisen J.A."/>
            <person name="Markowitz V."/>
            <person name="Hugenholtz P."/>
            <person name="Kyrpides N.C."/>
            <person name="Klenk H.P."/>
            <person name="Detter J.C."/>
        </authorList>
    </citation>
    <scope>NUCLEOTIDE SEQUENCE [LARGE SCALE GENOMIC DNA]</scope>
    <source>
        <strain evidence="2">ATCC 13125 / DSM 2366 / CIP 104194 / JCM 7457 / NBRC 12017 / NCIMB 9290 / NRRL B-14731 / HIM 762-3</strain>
    </source>
</reference>
<dbReference type="RefSeq" id="WP_015809154.1">
    <property type="nucleotide sequence ID" value="NC_013061.1"/>
</dbReference>
<evidence type="ECO:0000313" key="2">
    <source>
        <dbReference type="Proteomes" id="UP000000852"/>
    </source>
</evidence>
<dbReference type="AlphaFoldDB" id="C6XSI2"/>
<dbReference type="Gene3D" id="2.160.20.120">
    <property type="match status" value="1"/>
</dbReference>
<gene>
    <name evidence="1" type="ordered locus">Phep_3351</name>
</gene>
<dbReference type="eggNOG" id="ENOG50343GP">
    <property type="taxonomic scope" value="Bacteria"/>
</dbReference>
<sequence length="281" mass="30433">MKTSNKLLIAFALALLLIPILGIAIVSGVYYEKDDQSAMQKGAMDTFGVIPENVASIPVNSPFKSVTIDGGNQLHLVVKLVKDEKSGVKFPDDMKGLITALVDGNGQLQIVVKATGKKHDNYTRIAVYGPDIKELNVLNGKGINLNANTDSLALNLSHTGSAHFDPDTKIGKLNIRTADVQQISFRETGTKSVILNLKNTNVKSDMSSFDQLSIYAAGTSEIELNGGYGEKTDKVIKHLTLNTLGKAKVKVYNMKIDQCAGRFSDSTSVEMPAVNINQMYR</sequence>
<protein>
    <submittedName>
        <fullName evidence="1">Uncharacterized protein</fullName>
    </submittedName>
</protein>
<dbReference type="EMBL" id="CP001681">
    <property type="protein sequence ID" value="ACU05545.1"/>
    <property type="molecule type" value="Genomic_DNA"/>
</dbReference>
<proteinExistence type="predicted"/>
<dbReference type="Proteomes" id="UP000000852">
    <property type="component" value="Chromosome"/>
</dbReference>
<accession>C6XSI2</accession>
<name>C6XSI2_PEDHD</name>
<dbReference type="STRING" id="485917.Phep_3351"/>
<evidence type="ECO:0000313" key="1">
    <source>
        <dbReference type="EMBL" id="ACU05545.1"/>
    </source>
</evidence>